<protein>
    <submittedName>
        <fullName evidence="1">Uncharacterized protein</fullName>
    </submittedName>
</protein>
<feature type="non-terminal residue" evidence="1">
    <location>
        <position position="736"/>
    </location>
</feature>
<gene>
    <name evidence="1" type="ORF">LTS18_014865</name>
</gene>
<keyword evidence="2" id="KW-1185">Reference proteome</keyword>
<name>A0ACC3D8G7_9PEZI</name>
<proteinExistence type="predicted"/>
<evidence type="ECO:0000313" key="1">
    <source>
        <dbReference type="EMBL" id="KAK3063520.1"/>
    </source>
</evidence>
<evidence type="ECO:0000313" key="2">
    <source>
        <dbReference type="Proteomes" id="UP001186974"/>
    </source>
</evidence>
<sequence length="736" mass="83690">MAPALLFDLYHTYKAGTRKLVTWLVDTACRSVLISVPPYLTVADAKPSQELRNVHVRDLTLLAEIIINATPEIEIPLDILRITEGIIADRKWCAKWYSHLDDKVDANAQLSNDGYRFFIFTLQAVQNSLKRRSAPTHMPRKPNASGSAQLPQPYDPKEKTLSNFFEHLKVEDPVAWTYDPAKMPQSPKLKLNPVTFDLEAAEEEVSFAICCLLREMHSVRTFVQSTWKQYELDHINLRADELFGSSFQQFTGYKEILEYLNGSPISDTPVSGINTKQGRLKRSLATLNGRVADFTSTLRKPRTSGVIYDESQRGANASDSDALFCLDTYNYLRGVLLDMDPDHNYPFPYPYLIEVCDEHDQITQSTIWIDNIQVPFPGELDRARRTLFHLTADLEIFTAESKAYMNESLAMAFNVIRDTKTIPTWTVFAFQLLEDIHAVLETKATAPFSELKAYSDLAISAVKSHMKFTSSFESKAWTDDMRVNTQRLLEVTQPRNGKGDIVAAQPFRLHFLGPIFCGYVIFRISSTLQKYGLAFCSDISTVISASHLYNAARRLIPNSPRWPDMDALISIHGAKHMFVGSPPTNPQHFISRFWLACSSSPSQFAHFKRAISDEAKYDNYVRTEKKRRLTTTSEILQETEITAKGITTVNFMADVDSLLARYEATQQQRQTGHSGKRAVGKSYEQQQQQQPLTPLQLLTAFRDQVVADEVSLNMDYLSTFRRCMTLLFKVRTLLLE</sequence>
<accession>A0ACC3D8G7</accession>
<dbReference type="EMBL" id="JAWDJW010006818">
    <property type="protein sequence ID" value="KAK3063520.1"/>
    <property type="molecule type" value="Genomic_DNA"/>
</dbReference>
<organism evidence="1 2">
    <name type="scientific">Coniosporium uncinatum</name>
    <dbReference type="NCBI Taxonomy" id="93489"/>
    <lineage>
        <taxon>Eukaryota</taxon>
        <taxon>Fungi</taxon>
        <taxon>Dikarya</taxon>
        <taxon>Ascomycota</taxon>
        <taxon>Pezizomycotina</taxon>
        <taxon>Dothideomycetes</taxon>
        <taxon>Dothideomycetes incertae sedis</taxon>
        <taxon>Coniosporium</taxon>
    </lineage>
</organism>
<comment type="caution">
    <text evidence="1">The sequence shown here is derived from an EMBL/GenBank/DDBJ whole genome shotgun (WGS) entry which is preliminary data.</text>
</comment>
<reference evidence="1" key="1">
    <citation type="submission" date="2024-09" db="EMBL/GenBank/DDBJ databases">
        <title>Black Yeasts Isolated from many extreme environments.</title>
        <authorList>
            <person name="Coleine C."/>
            <person name="Stajich J.E."/>
            <person name="Selbmann L."/>
        </authorList>
    </citation>
    <scope>NUCLEOTIDE SEQUENCE</scope>
    <source>
        <strain evidence="1">CCFEE 5737</strain>
    </source>
</reference>
<dbReference type="Proteomes" id="UP001186974">
    <property type="component" value="Unassembled WGS sequence"/>
</dbReference>